<feature type="compositionally biased region" description="Polar residues" evidence="1">
    <location>
        <begin position="56"/>
        <end position="66"/>
    </location>
</feature>
<keyword evidence="3" id="KW-1185">Reference proteome</keyword>
<evidence type="ECO:0000256" key="1">
    <source>
        <dbReference type="SAM" id="MobiDB-lite"/>
    </source>
</evidence>
<accession>M2T0Z5</accession>
<feature type="compositionally biased region" description="Basic residues" evidence="1">
    <location>
        <begin position="7"/>
        <end position="18"/>
    </location>
</feature>
<dbReference type="KEGG" id="bsc:COCSADRAFT_33157"/>
<dbReference type="GeneID" id="19137061"/>
<sequence length="99" mass="11573">MEPPSKQKAKNIPPRKTRIWQAPTPTPKILPRKREKKQNVTSTCNRKVKYLKHSPCPTTTVSATRRSQTHQHQSKEKKAKRFDIVHLTHRAYTYAMPCI</sequence>
<dbReference type="RefSeq" id="XP_007695469.1">
    <property type="nucleotide sequence ID" value="XM_007697279.1"/>
</dbReference>
<reference evidence="2 3" key="1">
    <citation type="journal article" date="2012" name="PLoS Pathog.">
        <title>Diverse lifestyles and strategies of plant pathogenesis encoded in the genomes of eighteen Dothideomycetes fungi.</title>
        <authorList>
            <person name="Ohm R.A."/>
            <person name="Feau N."/>
            <person name="Henrissat B."/>
            <person name="Schoch C.L."/>
            <person name="Horwitz B.A."/>
            <person name="Barry K.W."/>
            <person name="Condon B.J."/>
            <person name="Copeland A.C."/>
            <person name="Dhillon B."/>
            <person name="Glaser F."/>
            <person name="Hesse C.N."/>
            <person name="Kosti I."/>
            <person name="LaButti K."/>
            <person name="Lindquist E.A."/>
            <person name="Lucas S."/>
            <person name="Salamov A.A."/>
            <person name="Bradshaw R.E."/>
            <person name="Ciuffetti L."/>
            <person name="Hamelin R.C."/>
            <person name="Kema G.H.J."/>
            <person name="Lawrence C."/>
            <person name="Scott J.A."/>
            <person name="Spatafora J.W."/>
            <person name="Turgeon B.G."/>
            <person name="de Wit P.J.G.M."/>
            <person name="Zhong S."/>
            <person name="Goodwin S.B."/>
            <person name="Grigoriev I.V."/>
        </authorList>
    </citation>
    <scope>NUCLEOTIDE SEQUENCE [LARGE SCALE GENOMIC DNA]</scope>
    <source>
        <strain evidence="3">ND90Pr / ATCC 201652</strain>
    </source>
</reference>
<name>M2T0Z5_COCSN</name>
<gene>
    <name evidence="2" type="ORF">COCSADRAFT_33157</name>
</gene>
<evidence type="ECO:0000313" key="2">
    <source>
        <dbReference type="EMBL" id="EMD68200.1"/>
    </source>
</evidence>
<dbReference type="HOGENOM" id="CLU_2320194_0_0_1"/>
<reference evidence="3" key="2">
    <citation type="journal article" date="2013" name="PLoS Genet.">
        <title>Comparative genome structure, secondary metabolite, and effector coding capacity across Cochliobolus pathogens.</title>
        <authorList>
            <person name="Condon B.J."/>
            <person name="Leng Y."/>
            <person name="Wu D."/>
            <person name="Bushley K.E."/>
            <person name="Ohm R.A."/>
            <person name="Otillar R."/>
            <person name="Martin J."/>
            <person name="Schackwitz W."/>
            <person name="Grimwood J."/>
            <person name="MohdZainudin N."/>
            <person name="Xue C."/>
            <person name="Wang R."/>
            <person name="Manning V.A."/>
            <person name="Dhillon B."/>
            <person name="Tu Z.J."/>
            <person name="Steffenson B.J."/>
            <person name="Salamov A."/>
            <person name="Sun H."/>
            <person name="Lowry S."/>
            <person name="LaButti K."/>
            <person name="Han J."/>
            <person name="Copeland A."/>
            <person name="Lindquist E."/>
            <person name="Barry K."/>
            <person name="Schmutz J."/>
            <person name="Baker S.E."/>
            <person name="Ciuffetti L.M."/>
            <person name="Grigoriev I.V."/>
            <person name="Zhong S."/>
            <person name="Turgeon B.G."/>
        </authorList>
    </citation>
    <scope>NUCLEOTIDE SEQUENCE [LARGE SCALE GENOMIC DNA]</scope>
    <source>
        <strain evidence="3">ND90Pr / ATCC 201652</strain>
    </source>
</reference>
<dbReference type="AlphaFoldDB" id="M2T0Z5"/>
<organism evidence="2 3">
    <name type="scientific">Cochliobolus sativus (strain ND90Pr / ATCC 201652)</name>
    <name type="common">Common root rot and spot blotch fungus</name>
    <name type="synonym">Bipolaris sorokiniana</name>
    <dbReference type="NCBI Taxonomy" id="665912"/>
    <lineage>
        <taxon>Eukaryota</taxon>
        <taxon>Fungi</taxon>
        <taxon>Dikarya</taxon>
        <taxon>Ascomycota</taxon>
        <taxon>Pezizomycotina</taxon>
        <taxon>Dothideomycetes</taxon>
        <taxon>Pleosporomycetidae</taxon>
        <taxon>Pleosporales</taxon>
        <taxon>Pleosporineae</taxon>
        <taxon>Pleosporaceae</taxon>
        <taxon>Bipolaris</taxon>
    </lineage>
</organism>
<dbReference type="EMBL" id="KB445638">
    <property type="protein sequence ID" value="EMD68200.1"/>
    <property type="molecule type" value="Genomic_DNA"/>
</dbReference>
<feature type="region of interest" description="Disordered" evidence="1">
    <location>
        <begin position="1"/>
        <end position="42"/>
    </location>
</feature>
<protein>
    <submittedName>
        <fullName evidence="2">Uncharacterized protein</fullName>
    </submittedName>
</protein>
<evidence type="ECO:0000313" key="3">
    <source>
        <dbReference type="Proteomes" id="UP000016934"/>
    </source>
</evidence>
<dbReference type="Proteomes" id="UP000016934">
    <property type="component" value="Unassembled WGS sequence"/>
</dbReference>
<feature type="region of interest" description="Disordered" evidence="1">
    <location>
        <begin position="55"/>
        <end position="80"/>
    </location>
</feature>
<proteinExistence type="predicted"/>